<dbReference type="Proteomes" id="UP000054166">
    <property type="component" value="Unassembled WGS sequence"/>
</dbReference>
<dbReference type="InParanoid" id="A0A0C3BX55"/>
<feature type="domain" description="Fe2OG dioxygenase" evidence="8">
    <location>
        <begin position="96"/>
        <end position="266"/>
    </location>
</feature>
<evidence type="ECO:0000256" key="3">
    <source>
        <dbReference type="ARBA" id="ARBA00022723"/>
    </source>
</evidence>
<evidence type="ECO:0000256" key="6">
    <source>
        <dbReference type="ARBA" id="ARBA00023004"/>
    </source>
</evidence>
<comment type="similarity">
    <text evidence="2">Belongs to the alkB family.</text>
</comment>
<dbReference type="PANTHER" id="PTHR46030:SF1">
    <property type="entry name" value="ALPHA-KETOGLUTARATE-DEPENDENT DIOXYGENASE ALKB HOMOLOG 6"/>
    <property type="match status" value="1"/>
</dbReference>
<dbReference type="AlphaFoldDB" id="A0A0C3BX55"/>
<evidence type="ECO:0000313" key="9">
    <source>
        <dbReference type="EMBL" id="KIM82017.1"/>
    </source>
</evidence>
<name>A0A0C3BX55_PILCF</name>
<dbReference type="GO" id="GO:0005634">
    <property type="term" value="C:nucleus"/>
    <property type="evidence" value="ECO:0007669"/>
    <property type="project" value="UniProtKB-SubCell"/>
</dbReference>
<dbReference type="EMBL" id="KN832996">
    <property type="protein sequence ID" value="KIM82017.1"/>
    <property type="molecule type" value="Genomic_DNA"/>
</dbReference>
<gene>
    <name evidence="9" type="ORF">PILCRDRAFT_820910</name>
</gene>
<accession>A0A0C3BX55</accession>
<dbReference type="SUPFAM" id="SSF51197">
    <property type="entry name" value="Clavaminate synthase-like"/>
    <property type="match status" value="1"/>
</dbReference>
<reference evidence="10" key="2">
    <citation type="submission" date="2015-01" db="EMBL/GenBank/DDBJ databases">
        <title>Evolutionary Origins and Diversification of the Mycorrhizal Mutualists.</title>
        <authorList>
            <consortium name="DOE Joint Genome Institute"/>
            <consortium name="Mycorrhizal Genomics Consortium"/>
            <person name="Kohler A."/>
            <person name="Kuo A."/>
            <person name="Nagy L.G."/>
            <person name="Floudas D."/>
            <person name="Copeland A."/>
            <person name="Barry K.W."/>
            <person name="Cichocki N."/>
            <person name="Veneault-Fourrey C."/>
            <person name="LaButti K."/>
            <person name="Lindquist E.A."/>
            <person name="Lipzen A."/>
            <person name="Lundell T."/>
            <person name="Morin E."/>
            <person name="Murat C."/>
            <person name="Riley R."/>
            <person name="Ohm R."/>
            <person name="Sun H."/>
            <person name="Tunlid A."/>
            <person name="Henrissat B."/>
            <person name="Grigoriev I.V."/>
            <person name="Hibbett D.S."/>
            <person name="Martin F."/>
        </authorList>
    </citation>
    <scope>NUCLEOTIDE SEQUENCE [LARGE SCALE GENOMIC DNA]</scope>
    <source>
        <strain evidence="10">F 1598</strain>
    </source>
</reference>
<keyword evidence="4" id="KW-0223">Dioxygenase</keyword>
<evidence type="ECO:0000259" key="8">
    <source>
        <dbReference type="PROSITE" id="PS51471"/>
    </source>
</evidence>
<evidence type="ECO:0000256" key="4">
    <source>
        <dbReference type="ARBA" id="ARBA00022964"/>
    </source>
</evidence>
<dbReference type="Pfam" id="PF13532">
    <property type="entry name" value="2OG-FeII_Oxy_2"/>
    <property type="match status" value="1"/>
</dbReference>
<dbReference type="GO" id="GO:0046872">
    <property type="term" value="F:metal ion binding"/>
    <property type="evidence" value="ECO:0007669"/>
    <property type="project" value="UniProtKB-KW"/>
</dbReference>
<comment type="subcellular location">
    <subcellularLocation>
        <location evidence="1">Nucleus</location>
    </subcellularLocation>
</comment>
<evidence type="ECO:0000256" key="7">
    <source>
        <dbReference type="ARBA" id="ARBA00023242"/>
    </source>
</evidence>
<dbReference type="InterPro" id="IPR027450">
    <property type="entry name" value="AlkB-like"/>
</dbReference>
<dbReference type="InterPro" id="IPR005123">
    <property type="entry name" value="Oxoglu/Fe-dep_dioxygenase_dom"/>
</dbReference>
<protein>
    <recommendedName>
        <fullName evidence="8">Fe2OG dioxygenase domain-containing protein</fullName>
    </recommendedName>
</protein>
<dbReference type="HOGENOM" id="CLU_059836_0_0_1"/>
<keyword evidence="5" id="KW-0560">Oxidoreductase</keyword>
<organism evidence="9 10">
    <name type="scientific">Piloderma croceum (strain F 1598)</name>
    <dbReference type="NCBI Taxonomy" id="765440"/>
    <lineage>
        <taxon>Eukaryota</taxon>
        <taxon>Fungi</taxon>
        <taxon>Dikarya</taxon>
        <taxon>Basidiomycota</taxon>
        <taxon>Agaricomycotina</taxon>
        <taxon>Agaricomycetes</taxon>
        <taxon>Agaricomycetidae</taxon>
        <taxon>Atheliales</taxon>
        <taxon>Atheliaceae</taxon>
        <taxon>Piloderma</taxon>
    </lineage>
</organism>
<evidence type="ECO:0000256" key="5">
    <source>
        <dbReference type="ARBA" id="ARBA00023002"/>
    </source>
</evidence>
<dbReference type="PROSITE" id="PS51471">
    <property type="entry name" value="FE2OG_OXY"/>
    <property type="match status" value="1"/>
</dbReference>
<evidence type="ECO:0000256" key="2">
    <source>
        <dbReference type="ARBA" id="ARBA00007879"/>
    </source>
</evidence>
<dbReference type="OrthoDB" id="412814at2759"/>
<dbReference type="STRING" id="765440.A0A0C3BX55"/>
<keyword evidence="10" id="KW-1185">Reference proteome</keyword>
<evidence type="ECO:0000256" key="1">
    <source>
        <dbReference type="ARBA" id="ARBA00004123"/>
    </source>
</evidence>
<keyword evidence="3" id="KW-0479">Metal-binding</keyword>
<reference evidence="9 10" key="1">
    <citation type="submission" date="2014-04" db="EMBL/GenBank/DDBJ databases">
        <authorList>
            <consortium name="DOE Joint Genome Institute"/>
            <person name="Kuo A."/>
            <person name="Tarkka M."/>
            <person name="Buscot F."/>
            <person name="Kohler A."/>
            <person name="Nagy L.G."/>
            <person name="Floudas D."/>
            <person name="Copeland A."/>
            <person name="Barry K.W."/>
            <person name="Cichocki N."/>
            <person name="Veneault-Fourrey C."/>
            <person name="LaButti K."/>
            <person name="Lindquist E.A."/>
            <person name="Lipzen A."/>
            <person name="Lundell T."/>
            <person name="Morin E."/>
            <person name="Murat C."/>
            <person name="Sun H."/>
            <person name="Tunlid A."/>
            <person name="Henrissat B."/>
            <person name="Grigoriev I.V."/>
            <person name="Hibbett D.S."/>
            <person name="Martin F."/>
            <person name="Nordberg H.P."/>
            <person name="Cantor M.N."/>
            <person name="Hua S.X."/>
        </authorList>
    </citation>
    <scope>NUCLEOTIDE SEQUENCE [LARGE SCALE GENOMIC DNA]</scope>
    <source>
        <strain evidence="9 10">F 1598</strain>
    </source>
</reference>
<keyword evidence="7" id="KW-0539">Nucleus</keyword>
<dbReference type="InterPro" id="IPR037151">
    <property type="entry name" value="AlkB-like_sf"/>
</dbReference>
<dbReference type="InterPro" id="IPR032862">
    <property type="entry name" value="ALKBH6"/>
</dbReference>
<proteinExistence type="inferred from homology"/>
<sequence length="266" mass="29719">MMVDLAKHRIQGPQDSFYIPDFVTQAEEEYLVRKITESPRHKWKYLANRRLQLLGGEITSKNTLFPQEMPPFIKAYPNIIERLQSTGAFRSSPHGLPNHVILNEYLPGQGIMPHEDGPSYHPVVATISLGSHAVFHYYNYKSEDALATSESSNQSSEAGRVVNPVPILSVLLEPRSVIITTSSLYTSHLHGIQELHEDIIVPTSAEDGQIPLVAGLDVPIANWHMLTGENERRIVQDGGTLRRGTRYSLTCRDVEKVAGGTTFLRP</sequence>
<dbReference type="PANTHER" id="PTHR46030">
    <property type="entry name" value="ALPHA-KETOGLUTARATE-DEPENDENT DIOXYGENASE ALKB HOMOLOG 6"/>
    <property type="match status" value="1"/>
</dbReference>
<dbReference type="Gene3D" id="2.60.120.590">
    <property type="entry name" value="Alpha-ketoglutarate-dependent dioxygenase AlkB-like"/>
    <property type="match status" value="1"/>
</dbReference>
<keyword evidence="6" id="KW-0408">Iron</keyword>
<evidence type="ECO:0000313" key="10">
    <source>
        <dbReference type="Proteomes" id="UP000054166"/>
    </source>
</evidence>
<dbReference type="GO" id="GO:0051213">
    <property type="term" value="F:dioxygenase activity"/>
    <property type="evidence" value="ECO:0007669"/>
    <property type="project" value="UniProtKB-KW"/>
</dbReference>